<dbReference type="AlphaFoldDB" id="A0A1M6HBP8"/>
<keyword evidence="3" id="KW-1185">Reference proteome</keyword>
<sequence>MTQEITPKIQDQLNLSALILKKNYKKAELTTWSGFELEDEMQVKQAKRLLKLFGIKSGLHLRNSLQRYETGQMVSHTFHTLALEFRMMTSTDFDAKYNAEQNPQTKTIYKMVWKYRFILKKQKLIGYEMAYYIFQMRLGHVLGFIETDEMILRLEEANHIIKSHFSSWGEFHRNVCLGDEYVLGGTEQDMSKFPGTETLWECYQRLHIQHADWFKEWKI</sequence>
<evidence type="ECO:0000313" key="3">
    <source>
        <dbReference type="Proteomes" id="UP000184225"/>
    </source>
</evidence>
<evidence type="ECO:0000313" key="2">
    <source>
        <dbReference type="EMBL" id="SHJ19566.1"/>
    </source>
</evidence>
<dbReference type="InterPro" id="IPR009677">
    <property type="entry name" value="DUF1266"/>
</dbReference>
<name>A0A1M6HBP8_9FLAO</name>
<evidence type="ECO:0000259" key="1">
    <source>
        <dbReference type="Pfam" id="PF06889"/>
    </source>
</evidence>
<feature type="domain" description="DUF1266" evidence="1">
    <location>
        <begin position="52"/>
        <end position="206"/>
    </location>
</feature>
<accession>A0A1M6HBP8</accession>
<protein>
    <recommendedName>
        <fullName evidence="1">DUF1266 domain-containing protein</fullName>
    </recommendedName>
</protein>
<dbReference type="EMBL" id="FQYY01000010">
    <property type="protein sequence ID" value="SHJ19566.1"/>
    <property type="molecule type" value="Genomic_DNA"/>
</dbReference>
<dbReference type="STRING" id="579105.SAMN04488096_11044"/>
<dbReference type="Pfam" id="PF06889">
    <property type="entry name" value="DUF1266"/>
    <property type="match status" value="1"/>
</dbReference>
<reference evidence="2 3" key="1">
    <citation type="submission" date="2016-11" db="EMBL/GenBank/DDBJ databases">
        <authorList>
            <person name="Jaros S."/>
            <person name="Januszkiewicz K."/>
            <person name="Wedrychowicz H."/>
        </authorList>
    </citation>
    <scope>NUCLEOTIDE SEQUENCE [LARGE SCALE GENOMIC DNA]</scope>
    <source>
        <strain evidence="2 3">DSM 21425</strain>
    </source>
</reference>
<dbReference type="Proteomes" id="UP000184225">
    <property type="component" value="Unassembled WGS sequence"/>
</dbReference>
<proteinExistence type="predicted"/>
<dbReference type="RefSeq" id="WP_073153391.1">
    <property type="nucleotide sequence ID" value="NZ_FQYY01000010.1"/>
</dbReference>
<organism evidence="2 3">
    <name type="scientific">Mesonia phycicola</name>
    <dbReference type="NCBI Taxonomy" id="579105"/>
    <lineage>
        <taxon>Bacteria</taxon>
        <taxon>Pseudomonadati</taxon>
        <taxon>Bacteroidota</taxon>
        <taxon>Flavobacteriia</taxon>
        <taxon>Flavobacteriales</taxon>
        <taxon>Flavobacteriaceae</taxon>
        <taxon>Mesonia</taxon>
    </lineage>
</organism>
<dbReference type="OrthoDB" id="1174736at2"/>
<gene>
    <name evidence="2" type="ORF">SAMN04488096_11044</name>
</gene>